<evidence type="ECO:0000313" key="4">
    <source>
        <dbReference type="Proteomes" id="UP000326565"/>
    </source>
</evidence>
<dbReference type="PANTHER" id="PTHR34826">
    <property type="entry name" value="UPF0590 PROTEIN C409.17C"/>
    <property type="match status" value="1"/>
</dbReference>
<proteinExistence type="predicted"/>
<dbReference type="InterPro" id="IPR013897">
    <property type="entry name" value="Duc1"/>
</dbReference>
<organism evidence="3 4">
    <name type="scientific">Aspergillus leporis</name>
    <dbReference type="NCBI Taxonomy" id="41062"/>
    <lineage>
        <taxon>Eukaryota</taxon>
        <taxon>Fungi</taxon>
        <taxon>Dikarya</taxon>
        <taxon>Ascomycota</taxon>
        <taxon>Pezizomycotina</taxon>
        <taxon>Eurotiomycetes</taxon>
        <taxon>Eurotiomycetidae</taxon>
        <taxon>Eurotiales</taxon>
        <taxon>Aspergillaceae</taxon>
        <taxon>Aspergillus</taxon>
        <taxon>Aspergillus subgen. Circumdati</taxon>
    </lineage>
</organism>
<protein>
    <recommendedName>
        <fullName evidence="2">Domain of unknown function at the cortex 1 domain-containing protein</fullName>
    </recommendedName>
</protein>
<dbReference type="AlphaFoldDB" id="A0A5N5XAB7"/>
<gene>
    <name evidence="3" type="ORF">BDV29DRAFT_200405</name>
</gene>
<dbReference type="Pfam" id="PF08588">
    <property type="entry name" value="Duc1"/>
    <property type="match status" value="1"/>
</dbReference>
<feature type="domain" description="Domain of unknown function at the cortex 1" evidence="2">
    <location>
        <begin position="12"/>
        <end position="273"/>
    </location>
</feature>
<reference evidence="3 4" key="1">
    <citation type="submission" date="2019-04" db="EMBL/GenBank/DDBJ databases">
        <title>Friends and foes A comparative genomics study of 23 Aspergillus species from section Flavi.</title>
        <authorList>
            <consortium name="DOE Joint Genome Institute"/>
            <person name="Kjaerbolling I."/>
            <person name="Vesth T."/>
            <person name="Frisvad J.C."/>
            <person name="Nybo J.L."/>
            <person name="Theobald S."/>
            <person name="Kildgaard S."/>
            <person name="Isbrandt T."/>
            <person name="Kuo A."/>
            <person name="Sato A."/>
            <person name="Lyhne E.K."/>
            <person name="Kogle M.E."/>
            <person name="Wiebenga A."/>
            <person name="Kun R.S."/>
            <person name="Lubbers R.J."/>
            <person name="Makela M.R."/>
            <person name="Barry K."/>
            <person name="Chovatia M."/>
            <person name="Clum A."/>
            <person name="Daum C."/>
            <person name="Haridas S."/>
            <person name="He G."/>
            <person name="LaButti K."/>
            <person name="Lipzen A."/>
            <person name="Mondo S."/>
            <person name="Riley R."/>
            <person name="Salamov A."/>
            <person name="Simmons B.A."/>
            <person name="Magnuson J.K."/>
            <person name="Henrissat B."/>
            <person name="Mortensen U.H."/>
            <person name="Larsen T.O."/>
            <person name="Devries R.P."/>
            <person name="Grigoriev I.V."/>
            <person name="Machida M."/>
            <person name="Baker S.E."/>
            <person name="Andersen M.R."/>
        </authorList>
    </citation>
    <scope>NUCLEOTIDE SEQUENCE [LARGE SCALE GENOMIC DNA]</scope>
    <source>
        <strain evidence="3 4">CBS 151.66</strain>
    </source>
</reference>
<dbReference type="EMBL" id="ML732184">
    <property type="protein sequence ID" value="KAB8076190.1"/>
    <property type="molecule type" value="Genomic_DNA"/>
</dbReference>
<dbReference type="OrthoDB" id="2119945at2759"/>
<dbReference type="Proteomes" id="UP000326565">
    <property type="component" value="Unassembled WGS sequence"/>
</dbReference>
<feature type="compositionally biased region" description="Acidic residues" evidence="1">
    <location>
        <begin position="311"/>
        <end position="320"/>
    </location>
</feature>
<feature type="compositionally biased region" description="Basic and acidic residues" evidence="1">
    <location>
        <begin position="281"/>
        <end position="310"/>
    </location>
</feature>
<name>A0A5N5XAB7_9EURO</name>
<evidence type="ECO:0000259" key="2">
    <source>
        <dbReference type="Pfam" id="PF08588"/>
    </source>
</evidence>
<evidence type="ECO:0000313" key="3">
    <source>
        <dbReference type="EMBL" id="KAB8076190.1"/>
    </source>
</evidence>
<accession>A0A5N5XAB7</accession>
<sequence>MSESITNTPNYRLKVTAGPSYDTSTHQLVPVNEDQTLRIENEHAVVSLCVRIQDYTGYPDNSPKTNPYFAHPLHQSDQYSISFAIVFKHPVNGNSLLFGNDFDRPIRDRLPPGFNAALRLVKWAIDPTLDGDAYADRPYLYSPAVASWNQFSVGEKIRKDDEVPGLHGRVVEEGAEGSGVELREQLGVPWGVSERRRHFQTEEARNGFVFEKGRAYWVDFGNPYLGFNDFSLRLPGLNNHVLHYINEDNHSLRYVLKNKDTDEVYLVVLFKLVLQGTDEEPLHKEAAERMRKESKEQHEKSDGKLGKFDWEPEPSADDVE</sequence>
<feature type="region of interest" description="Disordered" evidence="1">
    <location>
        <begin position="281"/>
        <end position="320"/>
    </location>
</feature>
<dbReference type="PANTHER" id="PTHR34826:SF2">
    <property type="entry name" value="UPF0590 PROTEIN C409.17C"/>
    <property type="match status" value="1"/>
</dbReference>
<keyword evidence="4" id="KW-1185">Reference proteome</keyword>
<evidence type="ECO:0000256" key="1">
    <source>
        <dbReference type="SAM" id="MobiDB-lite"/>
    </source>
</evidence>